<dbReference type="EMBL" id="JGZR01000007">
    <property type="protein sequence ID" value="KFJ02940.1"/>
    <property type="molecule type" value="Genomic_DNA"/>
</dbReference>
<reference evidence="1 2" key="1">
    <citation type="submission" date="2014-03" db="EMBL/GenBank/DDBJ databases">
        <title>Genomics of Bifidobacteria.</title>
        <authorList>
            <person name="Ventura M."/>
            <person name="Milani C."/>
            <person name="Lugli G.A."/>
        </authorList>
    </citation>
    <scope>NUCLEOTIDE SEQUENCE [LARGE SCALE GENOMIC DNA]</scope>
    <source>
        <strain evidence="1 2">LMG 11597</strain>
    </source>
</reference>
<dbReference type="AlphaFoldDB" id="A0A087E589"/>
<evidence type="ECO:0008006" key="3">
    <source>
        <dbReference type="Google" id="ProtNLM"/>
    </source>
</evidence>
<comment type="caution">
    <text evidence="1">The sequence shown here is derived from an EMBL/GenBank/DDBJ whole genome shotgun (WGS) entry which is preliminary data.</text>
</comment>
<name>A0A087E589_9BIFI</name>
<dbReference type="SUPFAM" id="SSF56112">
    <property type="entry name" value="Protein kinase-like (PK-like)"/>
    <property type="match status" value="1"/>
</dbReference>
<dbReference type="Proteomes" id="UP000029055">
    <property type="component" value="Unassembled WGS sequence"/>
</dbReference>
<gene>
    <name evidence="1" type="ORF">BISU_0866</name>
</gene>
<dbReference type="eggNOG" id="COG2334">
    <property type="taxonomic scope" value="Bacteria"/>
</dbReference>
<keyword evidence="2" id="KW-1185">Reference proteome</keyword>
<dbReference type="InterPro" id="IPR011009">
    <property type="entry name" value="Kinase-like_dom_sf"/>
</dbReference>
<dbReference type="STRING" id="77635.BISU_0866"/>
<protein>
    <recommendedName>
        <fullName evidence="3">Aminoglycoside phosphotransferase domain-containing protein</fullName>
    </recommendedName>
</protein>
<sequence length="352" mass="37969">MGRPRIESLIDAVLGARPGTELFRYEHLSLALGLLLDDGRAIVVKVRPYERRHAACSDVQRVLYAAGFPCPELLAGPIESDDSAVLPPETPEAYSSAPCVARSSSAASWSVSMERYVEPPAGDARGFAPKARLSGEALCRLMSLASHANASAMPSLAPPPAWLAWNHPEPGFWPAPDDGDEDLNAIDAPDWLNEAAHHVREVLQSASARPVIGHGDWESQNVFWGEGRLAVVHDWDSIVALPEPAIVGAAAGVFAVKGSEPSWPTLKDSQDFLAGYLASRGCDRVGSGSAMNAEWAKEYDRIFWAAGLWVHCFNAQKALARGASAADLERTRLLIRERLALTGSQDAMRAQF</sequence>
<proteinExistence type="predicted"/>
<evidence type="ECO:0000313" key="2">
    <source>
        <dbReference type="Proteomes" id="UP000029055"/>
    </source>
</evidence>
<accession>A0A087E589</accession>
<organism evidence="1 2">
    <name type="scientific">Bifidobacterium subtile</name>
    <dbReference type="NCBI Taxonomy" id="77635"/>
    <lineage>
        <taxon>Bacteria</taxon>
        <taxon>Bacillati</taxon>
        <taxon>Actinomycetota</taxon>
        <taxon>Actinomycetes</taxon>
        <taxon>Bifidobacteriales</taxon>
        <taxon>Bifidobacteriaceae</taxon>
        <taxon>Bifidobacterium</taxon>
    </lineage>
</organism>
<evidence type="ECO:0000313" key="1">
    <source>
        <dbReference type="EMBL" id="KFJ02940.1"/>
    </source>
</evidence>